<dbReference type="AlphaFoldDB" id="A0A438H1G6"/>
<evidence type="ECO:0000256" key="5">
    <source>
        <dbReference type="ARBA" id="ARBA00012297"/>
    </source>
</evidence>
<dbReference type="Gene3D" id="2.60.40.420">
    <property type="entry name" value="Cupredoxins - blue copper proteins"/>
    <property type="match status" value="3"/>
</dbReference>
<dbReference type="CDD" id="cd13897">
    <property type="entry name" value="CuRO_3_LCC_plant"/>
    <property type="match status" value="1"/>
</dbReference>
<keyword evidence="7" id="KW-0964">Secreted</keyword>
<comment type="cofactor">
    <cofactor evidence="2">
        <name>Cu cation</name>
        <dbReference type="ChEBI" id="CHEBI:23378"/>
    </cofactor>
</comment>
<evidence type="ECO:0000256" key="1">
    <source>
        <dbReference type="ARBA" id="ARBA00000349"/>
    </source>
</evidence>
<dbReference type="EC" id="1.10.3.2" evidence="5"/>
<evidence type="ECO:0000256" key="14">
    <source>
        <dbReference type="SAM" id="SignalP"/>
    </source>
</evidence>
<proteinExistence type="inferred from homology"/>
<evidence type="ECO:0000256" key="2">
    <source>
        <dbReference type="ARBA" id="ARBA00001935"/>
    </source>
</evidence>
<gene>
    <name evidence="18" type="primary">LAC5_1</name>
    <name evidence="18" type="ORF">CK203_059668</name>
</gene>
<dbReference type="InterPro" id="IPR034289">
    <property type="entry name" value="CuRO_3_LCC"/>
</dbReference>
<keyword evidence="12" id="KW-0325">Glycoprotein</keyword>
<dbReference type="InterPro" id="IPR011707">
    <property type="entry name" value="Cu-oxidase-like_N"/>
</dbReference>
<feature type="chain" id="PRO_5019231535" description="laccase" evidence="14">
    <location>
        <begin position="27"/>
        <end position="472"/>
    </location>
</feature>
<dbReference type="GO" id="GO:0046274">
    <property type="term" value="P:lignin catabolic process"/>
    <property type="evidence" value="ECO:0007669"/>
    <property type="project" value="UniProtKB-KW"/>
</dbReference>
<comment type="subcellular location">
    <subcellularLocation>
        <location evidence="3">Secreted</location>
        <location evidence="3">Extracellular space</location>
        <location evidence="3">Apoplast</location>
    </subcellularLocation>
</comment>
<evidence type="ECO:0000256" key="9">
    <source>
        <dbReference type="ARBA" id="ARBA00022737"/>
    </source>
</evidence>
<evidence type="ECO:0000256" key="11">
    <source>
        <dbReference type="ARBA" id="ARBA00023008"/>
    </source>
</evidence>
<dbReference type="InterPro" id="IPR008972">
    <property type="entry name" value="Cupredoxin"/>
</dbReference>
<dbReference type="InterPro" id="IPR011706">
    <property type="entry name" value="Cu-oxidase_C"/>
</dbReference>
<reference evidence="18 19" key="1">
    <citation type="journal article" date="2018" name="PLoS Genet.">
        <title>Population sequencing reveals clonal diversity and ancestral inbreeding in the grapevine cultivar Chardonnay.</title>
        <authorList>
            <person name="Roach M.J."/>
            <person name="Johnson D.L."/>
            <person name="Bohlmann J."/>
            <person name="van Vuuren H.J."/>
            <person name="Jones S.J."/>
            <person name="Pretorius I.S."/>
            <person name="Schmidt S.A."/>
            <person name="Borneman A.R."/>
        </authorList>
    </citation>
    <scope>NUCLEOTIDE SEQUENCE [LARGE SCALE GENOMIC DNA]</scope>
    <source>
        <strain evidence="19">cv. Chardonnay</strain>
        <tissue evidence="18">Leaf</tissue>
    </source>
</reference>
<evidence type="ECO:0000256" key="12">
    <source>
        <dbReference type="ARBA" id="ARBA00023180"/>
    </source>
</evidence>
<evidence type="ECO:0000313" key="19">
    <source>
        <dbReference type="Proteomes" id="UP000288805"/>
    </source>
</evidence>
<dbReference type="PANTHER" id="PTHR11709">
    <property type="entry name" value="MULTI-COPPER OXIDASE"/>
    <property type="match status" value="1"/>
</dbReference>
<keyword evidence="14" id="KW-0732">Signal</keyword>
<evidence type="ECO:0000256" key="6">
    <source>
        <dbReference type="ARBA" id="ARBA00022523"/>
    </source>
</evidence>
<comment type="caution">
    <text evidence="18">The sequence shown here is derived from an EMBL/GenBank/DDBJ whole genome shotgun (WGS) entry which is preliminary data.</text>
</comment>
<dbReference type="Proteomes" id="UP000288805">
    <property type="component" value="Unassembled WGS sequence"/>
</dbReference>
<accession>A0A438H1G6</accession>
<evidence type="ECO:0000259" key="15">
    <source>
        <dbReference type="Pfam" id="PF00394"/>
    </source>
</evidence>
<feature type="domain" description="Plastocyanin-like" evidence="17">
    <location>
        <begin position="36"/>
        <end position="149"/>
    </location>
</feature>
<evidence type="ECO:0000256" key="13">
    <source>
        <dbReference type="ARBA" id="ARBA00023185"/>
    </source>
</evidence>
<keyword evidence="8" id="KW-0479">Metal-binding</keyword>
<protein>
    <recommendedName>
        <fullName evidence="5">laccase</fullName>
        <ecNumber evidence="5">1.10.3.2</ecNumber>
    </recommendedName>
</protein>
<comment type="catalytic activity">
    <reaction evidence="1">
        <text>4 hydroquinone + O2 = 4 benzosemiquinone + 2 H2O</text>
        <dbReference type="Rhea" id="RHEA:11276"/>
        <dbReference type="ChEBI" id="CHEBI:15377"/>
        <dbReference type="ChEBI" id="CHEBI:15379"/>
        <dbReference type="ChEBI" id="CHEBI:17594"/>
        <dbReference type="ChEBI" id="CHEBI:17977"/>
        <dbReference type="EC" id="1.10.3.2"/>
    </reaction>
</comment>
<evidence type="ECO:0000256" key="3">
    <source>
        <dbReference type="ARBA" id="ARBA00004271"/>
    </source>
</evidence>
<evidence type="ECO:0000259" key="17">
    <source>
        <dbReference type="Pfam" id="PF07732"/>
    </source>
</evidence>
<dbReference type="PROSITE" id="PS00080">
    <property type="entry name" value="MULTICOPPER_OXIDASE2"/>
    <property type="match status" value="1"/>
</dbReference>
<dbReference type="GO" id="GO:0048046">
    <property type="term" value="C:apoplast"/>
    <property type="evidence" value="ECO:0007669"/>
    <property type="project" value="UniProtKB-SubCell"/>
</dbReference>
<organism evidence="18 19">
    <name type="scientific">Vitis vinifera</name>
    <name type="common">Grape</name>
    <dbReference type="NCBI Taxonomy" id="29760"/>
    <lineage>
        <taxon>Eukaryota</taxon>
        <taxon>Viridiplantae</taxon>
        <taxon>Streptophyta</taxon>
        <taxon>Embryophyta</taxon>
        <taxon>Tracheophyta</taxon>
        <taxon>Spermatophyta</taxon>
        <taxon>Magnoliopsida</taxon>
        <taxon>eudicotyledons</taxon>
        <taxon>Gunneridae</taxon>
        <taxon>Pentapetalae</taxon>
        <taxon>rosids</taxon>
        <taxon>Vitales</taxon>
        <taxon>Vitaceae</taxon>
        <taxon>Viteae</taxon>
        <taxon>Vitis</taxon>
    </lineage>
</organism>
<dbReference type="InterPro" id="IPR002355">
    <property type="entry name" value="Cu_oxidase_Cu_BS"/>
</dbReference>
<evidence type="ECO:0000256" key="4">
    <source>
        <dbReference type="ARBA" id="ARBA00010609"/>
    </source>
</evidence>
<dbReference type="CDD" id="cd13875">
    <property type="entry name" value="CuRO_2_LCC_plant"/>
    <property type="match status" value="1"/>
</dbReference>
<feature type="signal peptide" evidence="14">
    <location>
        <begin position="1"/>
        <end position="26"/>
    </location>
</feature>
<dbReference type="GO" id="GO:0005507">
    <property type="term" value="F:copper ion binding"/>
    <property type="evidence" value="ECO:0007669"/>
    <property type="project" value="InterPro"/>
</dbReference>
<keyword evidence="10" id="KW-0560">Oxidoreductase</keyword>
<keyword evidence="11" id="KW-0186">Copper</keyword>
<feature type="domain" description="Plastocyanin-like" evidence="16">
    <location>
        <begin position="332"/>
        <end position="455"/>
    </location>
</feature>
<dbReference type="InterPro" id="IPR045087">
    <property type="entry name" value="Cu-oxidase_fam"/>
</dbReference>
<dbReference type="InterPro" id="IPR001117">
    <property type="entry name" value="Cu-oxidase_2nd"/>
</dbReference>
<dbReference type="SUPFAM" id="SSF49503">
    <property type="entry name" value="Cupredoxins"/>
    <property type="match status" value="3"/>
</dbReference>
<evidence type="ECO:0000259" key="16">
    <source>
        <dbReference type="Pfam" id="PF07731"/>
    </source>
</evidence>
<keyword evidence="9" id="KW-0677">Repeat</keyword>
<name>A0A438H1G6_VITVI</name>
<dbReference type="InterPro" id="IPR034285">
    <property type="entry name" value="CuRO_2_LCC"/>
</dbReference>
<dbReference type="Pfam" id="PF00394">
    <property type="entry name" value="Cu-oxidase"/>
    <property type="match status" value="1"/>
</dbReference>
<evidence type="ECO:0000256" key="7">
    <source>
        <dbReference type="ARBA" id="ARBA00022525"/>
    </source>
</evidence>
<evidence type="ECO:0000256" key="10">
    <source>
        <dbReference type="ARBA" id="ARBA00023002"/>
    </source>
</evidence>
<dbReference type="GO" id="GO:0052716">
    <property type="term" value="F:hydroquinone:oxygen oxidoreductase activity"/>
    <property type="evidence" value="ECO:0007669"/>
    <property type="project" value="UniProtKB-EC"/>
</dbReference>
<dbReference type="PANTHER" id="PTHR11709:SF410">
    <property type="entry name" value="LACCASE"/>
    <property type="match status" value="1"/>
</dbReference>
<keyword evidence="6" id="KW-0052">Apoplast</keyword>
<evidence type="ECO:0000256" key="8">
    <source>
        <dbReference type="ARBA" id="ARBA00022723"/>
    </source>
</evidence>
<feature type="domain" description="Plastocyanin-like" evidence="15">
    <location>
        <begin position="174"/>
        <end position="311"/>
    </location>
</feature>
<comment type="similarity">
    <text evidence="4">Belongs to the multicopper oxidase family.</text>
</comment>
<dbReference type="EMBL" id="QGNW01000302">
    <property type="protein sequence ID" value="RVW78071.1"/>
    <property type="molecule type" value="Genomic_DNA"/>
</dbReference>
<keyword evidence="13" id="KW-0439">Lignin degradation</keyword>
<evidence type="ECO:0000313" key="18">
    <source>
        <dbReference type="EMBL" id="RVW78071.1"/>
    </source>
</evidence>
<dbReference type="Pfam" id="PF07732">
    <property type="entry name" value="Cu-oxidase_3"/>
    <property type="match status" value="1"/>
</dbReference>
<sequence>MELLKKKVLLELHVALLLNVLILCMAREHVPSVNWVEETWYTRLCSSQKILTVNGLFPGPALYMHKGDRLKVNVRNQGKLSKLVEDYLIGSASHEKCNVWLGKRRANVSLVGNFTYEIILSTEEGTLWWHTHSDCSRTTVHGPIIILPKIGTTIHSPSLTQKFLSFLVRSFSHAQNLTMAIASMRSGGDPKTADAFTINGQPGDLYNCSKEGTFRMTVDHGRTYLLRIINSIMNDEMFFMVAHHNLIVVGIHGPYIKPIRTSYIMIIPGQTMDVLIKANQSPSQYYMASRAYAGVVYGNTTTTAILQYSGNYTAPSTLLFPNLPNFTDIDSATNFTERLARTIQGTKVRILEYNSTVEIVFQGTNVLNGAENHPVHLHGYSFYVVGSGFGNFNNGTDPKNYNLVDPPELNTVGVSKNGWAAIRFRADNPGVWFLHCHLEQHSTWGMDTVLIVKNGKTPLTSFQQPPHYLNPC</sequence>
<dbReference type="Pfam" id="PF07731">
    <property type="entry name" value="Cu-oxidase_2"/>
    <property type="match status" value="1"/>
</dbReference>